<sequence length="177" mass="20083">MVVRMISSQLTLKLCRIWCSSWNSTNLWALWNSTKNPQRAADVIVKPLLMIFEQSWELKRVLADWKLVNFVPVSKKNPGLQACLTSVPGKVMEKVILGGIEEHLKDNAVIDHSQHSFMSGKSCLSNLISFYDKVTHPADRGKPADVIPLDFSKAFDTLCHRILLDQMSSTQVDEHFM</sequence>
<gene>
    <name evidence="1" type="ORF">DUI87_12920</name>
</gene>
<reference evidence="1 2" key="1">
    <citation type="submission" date="2018-07" db="EMBL/GenBank/DDBJ databases">
        <title>A high quality draft genome assembly of the barn swallow (H. rustica rustica).</title>
        <authorList>
            <person name="Formenti G."/>
            <person name="Chiara M."/>
            <person name="Poveda L."/>
            <person name="Francoijs K.-J."/>
            <person name="Bonisoli-Alquati A."/>
            <person name="Canova L."/>
            <person name="Gianfranceschi L."/>
            <person name="Horner D.S."/>
            <person name="Saino N."/>
        </authorList>
    </citation>
    <scope>NUCLEOTIDE SEQUENCE [LARGE SCALE GENOMIC DNA]</scope>
    <source>
        <strain evidence="1">Chelidonia</strain>
        <tissue evidence="1">Blood</tissue>
    </source>
</reference>
<comment type="caution">
    <text evidence="1">The sequence shown here is derived from an EMBL/GenBank/DDBJ whole genome shotgun (WGS) entry which is preliminary data.</text>
</comment>
<protein>
    <submittedName>
        <fullName evidence="1">Uncharacterized protein</fullName>
    </submittedName>
</protein>
<organism evidence="1 2">
    <name type="scientific">Hirundo rustica rustica</name>
    <dbReference type="NCBI Taxonomy" id="333673"/>
    <lineage>
        <taxon>Eukaryota</taxon>
        <taxon>Metazoa</taxon>
        <taxon>Chordata</taxon>
        <taxon>Craniata</taxon>
        <taxon>Vertebrata</taxon>
        <taxon>Euteleostomi</taxon>
        <taxon>Archelosauria</taxon>
        <taxon>Archosauria</taxon>
        <taxon>Dinosauria</taxon>
        <taxon>Saurischia</taxon>
        <taxon>Theropoda</taxon>
        <taxon>Coelurosauria</taxon>
        <taxon>Aves</taxon>
        <taxon>Neognathae</taxon>
        <taxon>Neoaves</taxon>
        <taxon>Telluraves</taxon>
        <taxon>Australaves</taxon>
        <taxon>Passeriformes</taxon>
        <taxon>Sylvioidea</taxon>
        <taxon>Hirundinidae</taxon>
        <taxon>Hirundo</taxon>
    </lineage>
</organism>
<name>A0A3M0KAG0_HIRRU</name>
<dbReference type="AlphaFoldDB" id="A0A3M0KAG0"/>
<accession>A0A3M0KAG0</accession>
<dbReference type="PANTHER" id="PTHR33332">
    <property type="entry name" value="REVERSE TRANSCRIPTASE DOMAIN-CONTAINING PROTEIN"/>
    <property type="match status" value="1"/>
</dbReference>
<dbReference type="EMBL" id="QRBI01000112">
    <property type="protein sequence ID" value="RMC10122.1"/>
    <property type="molecule type" value="Genomic_DNA"/>
</dbReference>
<evidence type="ECO:0000313" key="2">
    <source>
        <dbReference type="Proteomes" id="UP000269221"/>
    </source>
</evidence>
<dbReference type="STRING" id="333673.A0A3M0KAG0"/>
<dbReference type="OrthoDB" id="416454at2759"/>
<dbReference type="Proteomes" id="UP000269221">
    <property type="component" value="Unassembled WGS sequence"/>
</dbReference>
<proteinExistence type="predicted"/>
<keyword evidence="2" id="KW-1185">Reference proteome</keyword>
<evidence type="ECO:0000313" key="1">
    <source>
        <dbReference type="EMBL" id="RMC10122.1"/>
    </source>
</evidence>